<evidence type="ECO:0000313" key="3">
    <source>
        <dbReference type="Ensembl" id="ENSEBUP00000027766.1"/>
    </source>
</evidence>
<keyword evidence="4" id="KW-1185">Reference proteome</keyword>
<dbReference type="Gene3D" id="1.25.70.10">
    <property type="entry name" value="Transcription termination factor 3, mitochondrial"/>
    <property type="match status" value="1"/>
</dbReference>
<dbReference type="GeneTree" id="ENSGT00390000005801"/>
<organism evidence="3 4">
    <name type="scientific">Eptatretus burgeri</name>
    <name type="common">Inshore hagfish</name>
    <dbReference type="NCBI Taxonomy" id="7764"/>
    <lineage>
        <taxon>Eukaryota</taxon>
        <taxon>Metazoa</taxon>
        <taxon>Chordata</taxon>
        <taxon>Craniata</taxon>
        <taxon>Vertebrata</taxon>
        <taxon>Cyclostomata</taxon>
        <taxon>Myxini</taxon>
        <taxon>Myxiniformes</taxon>
        <taxon>Myxinidae</taxon>
        <taxon>Eptatretinae</taxon>
        <taxon>Eptatretus</taxon>
    </lineage>
</organism>
<proteinExistence type="inferred from homology"/>
<evidence type="ECO:0000313" key="4">
    <source>
        <dbReference type="Proteomes" id="UP000694388"/>
    </source>
</evidence>
<dbReference type="Proteomes" id="UP000694388">
    <property type="component" value="Unplaced"/>
</dbReference>
<dbReference type="OMA" id="NPFWLMF"/>
<sequence length="388" mass="43413">MVTMAFPCARLVVRGVRCLFGSSKATGGASPLAFGVGHPAKGRRGRFVTTTPPDVEVGVASVGNPSRVRGGEVAEVHKDEVDDEVDEQDYEAEEELGLVKTPPPLPSTATSFRSYVGHSETLQKLVRLGMDLWRVERKIPAANILLRLSFEKDVQPRLVLLQSFGLQLDRLGRVLTRNPYLLNPNLLEENLKARVDFLLSRHFTREMVGRMIGAAPFLLSLSVQRLDNRLAFYQNELGLSPRQTRELTSRLPSLITASLAEVEEIMKTMMANLGFRRAELRALVTKVPRILLGNRGRLIRTFDLLHNIIGIPHHLLVEHPQGEQVFRTKLQRIRVRHAFLKSRGLANFDPAHPPSVSLERFAALPDEAFCQEIVGATVQEFLAFQKTI</sequence>
<dbReference type="Ensembl" id="ENSEBUT00000028342.1">
    <property type="protein sequence ID" value="ENSEBUP00000027766.1"/>
    <property type="gene ID" value="ENSEBUG00000016986.1"/>
</dbReference>
<dbReference type="PANTHER" id="PTHR13068">
    <property type="entry name" value="CGI-12 PROTEIN-RELATED"/>
    <property type="match status" value="1"/>
</dbReference>
<comment type="similarity">
    <text evidence="1">Belongs to the mTERF family.</text>
</comment>
<protein>
    <submittedName>
        <fullName evidence="3">Mitochondrial transcription termination factor 3</fullName>
    </submittedName>
</protein>
<dbReference type="GO" id="GO:0061668">
    <property type="term" value="P:mitochondrial ribosome assembly"/>
    <property type="evidence" value="ECO:0007669"/>
    <property type="project" value="TreeGrafter"/>
</dbReference>
<reference evidence="3" key="1">
    <citation type="submission" date="2025-08" db="UniProtKB">
        <authorList>
            <consortium name="Ensembl"/>
        </authorList>
    </citation>
    <scope>IDENTIFICATION</scope>
</reference>
<dbReference type="InterPro" id="IPR038538">
    <property type="entry name" value="MTERF_sf"/>
</dbReference>
<evidence type="ECO:0000256" key="1">
    <source>
        <dbReference type="ARBA" id="ARBA00007692"/>
    </source>
</evidence>
<dbReference type="InterPro" id="IPR003690">
    <property type="entry name" value="MTERF"/>
</dbReference>
<dbReference type="GO" id="GO:0006390">
    <property type="term" value="P:mitochondrial transcription"/>
    <property type="evidence" value="ECO:0007669"/>
    <property type="project" value="TreeGrafter"/>
</dbReference>
<accession>A0A8C4RC16</accession>
<dbReference type="AlphaFoldDB" id="A0A8C4RC16"/>
<dbReference type="PANTHER" id="PTHR13068:SF194">
    <property type="entry name" value="TRANSCRIPTION TERMINATION FACTOR 3, MITOCHONDRIAL"/>
    <property type="match status" value="1"/>
</dbReference>
<reference evidence="3" key="2">
    <citation type="submission" date="2025-09" db="UniProtKB">
        <authorList>
            <consortium name="Ensembl"/>
        </authorList>
    </citation>
    <scope>IDENTIFICATION</scope>
</reference>
<evidence type="ECO:0000256" key="2">
    <source>
        <dbReference type="ARBA" id="ARBA00022946"/>
    </source>
</evidence>
<dbReference type="GO" id="GO:0005739">
    <property type="term" value="C:mitochondrion"/>
    <property type="evidence" value="ECO:0007669"/>
    <property type="project" value="TreeGrafter"/>
</dbReference>
<name>A0A8C4RC16_EPTBU</name>
<dbReference type="GO" id="GO:0003676">
    <property type="term" value="F:nucleic acid binding"/>
    <property type="evidence" value="ECO:0007669"/>
    <property type="project" value="InterPro"/>
</dbReference>
<dbReference type="Pfam" id="PF02536">
    <property type="entry name" value="mTERF"/>
    <property type="match status" value="1"/>
</dbReference>
<keyword evidence="2" id="KW-0809">Transit peptide</keyword>
<dbReference type="SMART" id="SM00733">
    <property type="entry name" value="Mterf"/>
    <property type="match status" value="6"/>
</dbReference>